<name>A0A6N8ESW9_PAEMA</name>
<feature type="transmembrane region" description="Helical" evidence="5">
    <location>
        <begin position="148"/>
        <end position="169"/>
    </location>
</feature>
<dbReference type="GO" id="GO:0016020">
    <property type="term" value="C:membrane"/>
    <property type="evidence" value="ECO:0007669"/>
    <property type="project" value="UniProtKB-SubCell"/>
</dbReference>
<evidence type="ECO:0000256" key="4">
    <source>
        <dbReference type="ARBA" id="ARBA00023136"/>
    </source>
</evidence>
<gene>
    <name evidence="7" type="ORF">GNQ08_02680</name>
</gene>
<keyword evidence="4 5" id="KW-0472">Membrane</keyword>
<evidence type="ECO:0000256" key="5">
    <source>
        <dbReference type="SAM" id="Phobius"/>
    </source>
</evidence>
<keyword evidence="3 5" id="KW-1133">Transmembrane helix</keyword>
<feature type="transmembrane region" description="Helical" evidence="5">
    <location>
        <begin position="123"/>
        <end position="142"/>
    </location>
</feature>
<proteinExistence type="predicted"/>
<organism evidence="7 8">
    <name type="scientific">Paenibacillus macerans</name>
    <name type="common">Bacillus macerans</name>
    <dbReference type="NCBI Taxonomy" id="44252"/>
    <lineage>
        <taxon>Bacteria</taxon>
        <taxon>Bacillati</taxon>
        <taxon>Bacillota</taxon>
        <taxon>Bacilli</taxon>
        <taxon>Bacillales</taxon>
        <taxon>Paenibacillaceae</taxon>
        <taxon>Paenibacillus</taxon>
    </lineage>
</organism>
<evidence type="ECO:0000259" key="6">
    <source>
        <dbReference type="Pfam" id="PF07291"/>
    </source>
</evidence>
<feature type="transmembrane region" description="Helical" evidence="5">
    <location>
        <begin position="76"/>
        <end position="93"/>
    </location>
</feature>
<dbReference type="InterPro" id="IPR009908">
    <property type="entry name" value="Methylamine_util_MauE"/>
</dbReference>
<comment type="caution">
    <text evidence="7">The sequence shown here is derived from an EMBL/GenBank/DDBJ whole genome shotgun (WGS) entry which is preliminary data.</text>
</comment>
<dbReference type="OrthoDB" id="2594468at2"/>
<evidence type="ECO:0000256" key="3">
    <source>
        <dbReference type="ARBA" id="ARBA00022989"/>
    </source>
</evidence>
<feature type="transmembrane region" description="Helical" evidence="5">
    <location>
        <begin position="49"/>
        <end position="70"/>
    </location>
</feature>
<accession>A0A6N8ESW9</accession>
<keyword evidence="2 5" id="KW-0812">Transmembrane</keyword>
<dbReference type="AlphaFoldDB" id="A0A6N8ESW9"/>
<comment type="subcellular location">
    <subcellularLocation>
        <location evidence="1">Membrane</location>
        <topology evidence="1">Multi-pass membrane protein</topology>
    </subcellularLocation>
</comment>
<evidence type="ECO:0000256" key="1">
    <source>
        <dbReference type="ARBA" id="ARBA00004141"/>
    </source>
</evidence>
<feature type="transmembrane region" description="Helical" evidence="5">
    <location>
        <begin position="6"/>
        <end position="28"/>
    </location>
</feature>
<feature type="domain" description="Methylamine utilisation protein MauE" evidence="6">
    <location>
        <begin position="10"/>
        <end position="135"/>
    </location>
</feature>
<sequence>MFLRRYYMTLVIYFRVFLAVIMISSGILKLFSLKSFKVTVSKLIQSRKLISFGTYLIILLELLCGILLFLDNLSSYGVYISFLLISSYLWAVWRATALKSKITCNCFGDWVPEELGKSTLYRIFALTILSIVLLFSTASLNLVDPYEVLLSVLLSVSFICLYAVSNSFLKFNKISK</sequence>
<evidence type="ECO:0000313" key="8">
    <source>
        <dbReference type="Proteomes" id="UP000442469"/>
    </source>
</evidence>
<dbReference type="EMBL" id="WNZZ01000001">
    <property type="protein sequence ID" value="MUG21338.1"/>
    <property type="molecule type" value="Genomic_DNA"/>
</dbReference>
<dbReference type="Pfam" id="PF07291">
    <property type="entry name" value="MauE"/>
    <property type="match status" value="1"/>
</dbReference>
<dbReference type="Proteomes" id="UP000442469">
    <property type="component" value="Unassembled WGS sequence"/>
</dbReference>
<protein>
    <submittedName>
        <fullName evidence="7">DoxX family membrane protein</fullName>
    </submittedName>
</protein>
<evidence type="ECO:0000313" key="7">
    <source>
        <dbReference type="EMBL" id="MUG21338.1"/>
    </source>
</evidence>
<reference evidence="7 8" key="1">
    <citation type="submission" date="2019-11" db="EMBL/GenBank/DDBJ databases">
        <title>Draft genome sequences of five Paenibacillus species of dairy origin.</title>
        <authorList>
            <person name="Olajide A.M."/>
            <person name="Chen S."/>
            <person name="Lapointe G."/>
        </authorList>
    </citation>
    <scope>NUCLEOTIDE SEQUENCE [LARGE SCALE GENOMIC DNA]</scope>
    <source>
        <strain evidence="7 8">3CT49</strain>
    </source>
</reference>
<dbReference type="GO" id="GO:0030416">
    <property type="term" value="P:methylamine metabolic process"/>
    <property type="evidence" value="ECO:0007669"/>
    <property type="project" value="InterPro"/>
</dbReference>
<evidence type="ECO:0000256" key="2">
    <source>
        <dbReference type="ARBA" id="ARBA00022692"/>
    </source>
</evidence>